<dbReference type="InterPro" id="IPR012255">
    <property type="entry name" value="ETF_b"/>
</dbReference>
<comment type="caution">
    <text evidence="5">The sequence shown here is derived from an EMBL/GenBank/DDBJ whole genome shotgun (WGS) entry which is preliminary data.</text>
</comment>
<evidence type="ECO:0000259" key="4">
    <source>
        <dbReference type="Pfam" id="PF01012"/>
    </source>
</evidence>
<proteinExistence type="inferred from homology"/>
<protein>
    <submittedName>
        <fullName evidence="5">Electron transfer flavoprotein small subunit</fullName>
    </submittedName>
</protein>
<evidence type="ECO:0000256" key="2">
    <source>
        <dbReference type="ARBA" id="ARBA00022448"/>
    </source>
</evidence>
<keyword evidence="2" id="KW-0813">Transport</keyword>
<dbReference type="PANTHER" id="PTHR21294:SF8">
    <property type="entry name" value="ELECTRON TRANSFER FLAVOPROTEIN SUBUNIT BETA"/>
    <property type="match status" value="1"/>
</dbReference>
<evidence type="ECO:0000256" key="3">
    <source>
        <dbReference type="ARBA" id="ARBA00022982"/>
    </source>
</evidence>
<dbReference type="InterPro" id="IPR014730">
    <property type="entry name" value="ETF_a/b_N"/>
</dbReference>
<evidence type="ECO:0000256" key="1">
    <source>
        <dbReference type="ARBA" id="ARBA00007557"/>
    </source>
</evidence>
<evidence type="ECO:0000313" key="5">
    <source>
        <dbReference type="EMBL" id="PIM95716.1"/>
    </source>
</evidence>
<keyword evidence="3" id="KW-0249">Electron transport</keyword>
<reference evidence="5" key="1">
    <citation type="submission" date="2017-09" db="EMBL/GenBank/DDBJ databases">
        <authorList>
            <person name="Campbell M.A."/>
            <person name="Lukasik P."/>
            <person name="Simon C."/>
            <person name="McCutcheon J.P."/>
        </authorList>
    </citation>
    <scope>NUCLEOTIDE SEQUENCE [LARGE SCALE GENOMIC DNA]</scope>
    <source>
        <strain evidence="5">TRYCRA</strain>
    </source>
</reference>
<dbReference type="Pfam" id="PF01012">
    <property type="entry name" value="ETF"/>
    <property type="match status" value="1"/>
</dbReference>
<dbReference type="InterPro" id="IPR014729">
    <property type="entry name" value="Rossmann-like_a/b/a_fold"/>
</dbReference>
<organism evidence="5 6">
    <name type="scientific">Candidatus Hodgkinia cicadicola</name>
    <dbReference type="NCBI Taxonomy" id="573658"/>
    <lineage>
        <taxon>Bacteria</taxon>
        <taxon>Pseudomonadati</taxon>
        <taxon>Pseudomonadota</taxon>
        <taxon>Alphaproteobacteria</taxon>
        <taxon>Hyphomicrobiales</taxon>
        <taxon>Candidatus Hodgkinia</taxon>
    </lineage>
</organism>
<sequence>MVDNGILNYKDVNRVIDPVDEVNVDVILKFKKIVPSAEGSAICLSRDSDKSYLKYVLAMGVNEVIFIRIVNGDKISIDGLLTTKILRWVVLAGKFDLILVGKSSSDSNSGFVGPALAILLGWRQLNYVRSLLYNGTDKLKVKCWNENRIITFIIKLPCVLTCDLKRTKESAMPLEPIKSRNKVISIKTLCTFKLVPTSNITVTNYIIPKKIRITKHFAAVGGLMTVLFS</sequence>
<dbReference type="SUPFAM" id="SSF52402">
    <property type="entry name" value="Adenine nucleotide alpha hydrolases-like"/>
    <property type="match status" value="1"/>
</dbReference>
<dbReference type="PANTHER" id="PTHR21294">
    <property type="entry name" value="ELECTRON TRANSFER FLAVOPROTEIN BETA-SUBUNIT"/>
    <property type="match status" value="1"/>
</dbReference>
<comment type="similarity">
    <text evidence="1">Belongs to the ETF beta-subunit/FixA family.</text>
</comment>
<dbReference type="EMBL" id="NXGP01000060">
    <property type="protein sequence ID" value="PIM95716.1"/>
    <property type="molecule type" value="Genomic_DNA"/>
</dbReference>
<keyword evidence="6" id="KW-1185">Reference proteome</keyword>
<evidence type="ECO:0000313" key="6">
    <source>
        <dbReference type="Proteomes" id="UP000228979"/>
    </source>
</evidence>
<feature type="domain" description="Electron transfer flavoprotein alpha/beta-subunit N-terminal" evidence="4">
    <location>
        <begin position="40"/>
        <end position="169"/>
    </location>
</feature>
<accession>A0ABX4MJA3</accession>
<dbReference type="Proteomes" id="UP000228979">
    <property type="component" value="Unassembled WGS sequence"/>
</dbReference>
<dbReference type="Gene3D" id="3.40.50.620">
    <property type="entry name" value="HUPs"/>
    <property type="match status" value="1"/>
</dbReference>
<gene>
    <name evidence="5" type="primary">etfB</name>
    <name evidence="5" type="ORF">trycra_115</name>
</gene>
<name>A0ABX4MJA3_9HYPH</name>